<protein>
    <submittedName>
        <fullName evidence="2">Uncharacterized protein</fullName>
    </submittedName>
</protein>
<comment type="caution">
    <text evidence="2">The sequence shown here is derived from an EMBL/GenBank/DDBJ whole genome shotgun (WGS) entry which is preliminary data.</text>
</comment>
<dbReference type="EMBL" id="JAEACQ010000376">
    <property type="protein sequence ID" value="MBL7633162.1"/>
    <property type="molecule type" value="Genomic_DNA"/>
</dbReference>
<evidence type="ECO:0000313" key="3">
    <source>
        <dbReference type="Proteomes" id="UP000604475"/>
    </source>
</evidence>
<dbReference type="RefSeq" id="WP_203003387.1">
    <property type="nucleotide sequence ID" value="NZ_JADWYU010000202.1"/>
</dbReference>
<organism evidence="2 3">
    <name type="scientific">Frankia nepalensis</name>
    <dbReference type="NCBI Taxonomy" id="1836974"/>
    <lineage>
        <taxon>Bacteria</taxon>
        <taxon>Bacillati</taxon>
        <taxon>Actinomycetota</taxon>
        <taxon>Actinomycetes</taxon>
        <taxon>Frankiales</taxon>
        <taxon>Frankiaceae</taxon>
        <taxon>Frankia</taxon>
    </lineage>
</organism>
<evidence type="ECO:0000313" key="2">
    <source>
        <dbReference type="EMBL" id="MBL7633162.1"/>
    </source>
</evidence>
<name>A0A937RMH9_9ACTN</name>
<keyword evidence="3" id="KW-1185">Reference proteome</keyword>
<gene>
    <name evidence="2" type="ORF">I7412_39625</name>
</gene>
<reference evidence="2" key="1">
    <citation type="submission" date="2020-12" db="EMBL/GenBank/DDBJ databases">
        <title>Genomic characterization of non-nitrogen-fixing Frankia strains.</title>
        <authorList>
            <person name="Carlos-Shanley C."/>
            <person name="Guerra T."/>
            <person name="Hahn D."/>
        </authorList>
    </citation>
    <scope>NUCLEOTIDE SEQUENCE</scope>
    <source>
        <strain evidence="2">CN6</strain>
    </source>
</reference>
<sequence length="198" mass="19860">MVNIRIAFLGVGCAQFESTAHARVRAASVGGGLVNDLPGTTGAPDALYGRPGAVDAATWGVLGAREVFGLASPWLGETLPGDAVLGDAMPGEGMTEPTIWRAAAGSSPIGTAGRAAAPALTTGMASVEPLADDAPFGAWSALKPATGMATRHAASPAAQAAQEKSVRQTAAVAQANPIQPYARRHASSRGPSRTEPPV</sequence>
<dbReference type="Proteomes" id="UP000604475">
    <property type="component" value="Unassembled WGS sequence"/>
</dbReference>
<evidence type="ECO:0000256" key="1">
    <source>
        <dbReference type="SAM" id="MobiDB-lite"/>
    </source>
</evidence>
<dbReference type="AlphaFoldDB" id="A0A937RMH9"/>
<accession>A0A937RMH9</accession>
<proteinExistence type="predicted"/>
<feature type="region of interest" description="Disordered" evidence="1">
    <location>
        <begin position="153"/>
        <end position="198"/>
    </location>
</feature>